<dbReference type="EMBL" id="LVYD01000045">
    <property type="protein sequence ID" value="OQP63384.1"/>
    <property type="molecule type" value="Genomic_DNA"/>
</dbReference>
<reference evidence="1 2" key="1">
    <citation type="submission" date="2016-03" db="EMBL/GenBank/DDBJ databases">
        <title>Niastella vici sp. nov., isolated from farmland soil.</title>
        <authorList>
            <person name="Chen L."/>
            <person name="Wang D."/>
            <person name="Yang S."/>
            <person name="Wang G."/>
        </authorList>
    </citation>
    <scope>NUCLEOTIDE SEQUENCE [LARGE SCALE GENOMIC DNA]</scope>
    <source>
        <strain evidence="1 2">DJ57</strain>
    </source>
</reference>
<accession>A0A1V9FYH8</accession>
<comment type="caution">
    <text evidence="1">The sequence shown here is derived from an EMBL/GenBank/DDBJ whole genome shotgun (WGS) entry which is preliminary data.</text>
</comment>
<dbReference type="STRING" id="1703345.A3860_23845"/>
<gene>
    <name evidence="1" type="ORF">A3860_23845</name>
</gene>
<dbReference type="SUPFAM" id="SSF48452">
    <property type="entry name" value="TPR-like"/>
    <property type="match status" value="1"/>
</dbReference>
<evidence type="ECO:0000313" key="2">
    <source>
        <dbReference type="Proteomes" id="UP000192796"/>
    </source>
</evidence>
<dbReference type="Proteomes" id="UP000192796">
    <property type="component" value="Unassembled WGS sequence"/>
</dbReference>
<evidence type="ECO:0000313" key="1">
    <source>
        <dbReference type="EMBL" id="OQP63384.1"/>
    </source>
</evidence>
<dbReference type="InterPro" id="IPR011990">
    <property type="entry name" value="TPR-like_helical_dom_sf"/>
</dbReference>
<dbReference type="Gene3D" id="1.25.40.10">
    <property type="entry name" value="Tetratricopeptide repeat domain"/>
    <property type="match status" value="1"/>
</dbReference>
<organism evidence="1 2">
    <name type="scientific">Niastella vici</name>
    <dbReference type="NCBI Taxonomy" id="1703345"/>
    <lineage>
        <taxon>Bacteria</taxon>
        <taxon>Pseudomonadati</taxon>
        <taxon>Bacteroidota</taxon>
        <taxon>Chitinophagia</taxon>
        <taxon>Chitinophagales</taxon>
        <taxon>Chitinophagaceae</taxon>
        <taxon>Niastella</taxon>
    </lineage>
</organism>
<name>A0A1V9FYH8_9BACT</name>
<proteinExistence type="predicted"/>
<evidence type="ECO:0008006" key="3">
    <source>
        <dbReference type="Google" id="ProtNLM"/>
    </source>
</evidence>
<dbReference type="AlphaFoldDB" id="A0A1V9FYH8"/>
<keyword evidence="2" id="KW-1185">Reference proteome</keyword>
<sequence>MNPGRLHIKIFLLVCILINAHWAYCQDTLITYTIDSSFLNAVKTLAGRTVSLSINYLDQSPNANDKKVYKKYAQLATQQPTSKNYDKYYQLACALWELNKLHEAEQMFLNIIKSTEKHYATTYYHSSDVRGDTTTNIYGYGSYTSSYKNSAAIYLTRIYILNKQYNKAYKYLEDAVKKYKITYNCGTGYHMQKEKYDFLYARCYEGLKQYDKVLELLLPESFDSYDEVSVRVIKKLYSKNAIRDYLNKAENSIQCTFDTFPSFSYVTSNFGSKTAKTDTLTYYSGSATINLFNKTVEMPRPDLENGEKATKEHFIREFKESSFYLALAEVAGLAEKEN</sequence>
<protein>
    <recommendedName>
        <fullName evidence="3">Tetratricopeptide repeat protein</fullName>
    </recommendedName>
</protein>